<evidence type="ECO:0000256" key="1">
    <source>
        <dbReference type="SAM" id="Phobius"/>
    </source>
</evidence>
<gene>
    <name evidence="2" type="primary">Dgri\GH14341</name>
    <name evidence="2" type="ORF">Dgri_GH14341</name>
</gene>
<keyword evidence="3" id="KW-1185">Reference proteome</keyword>
<proteinExistence type="predicted"/>
<dbReference type="EMBL" id="CH916377">
    <property type="protein sequence ID" value="EDV90811.1"/>
    <property type="molecule type" value="Genomic_DNA"/>
</dbReference>
<protein>
    <submittedName>
        <fullName evidence="2">GH14341</fullName>
    </submittedName>
</protein>
<dbReference type="AlphaFoldDB" id="B4JYP9"/>
<organism evidence="3">
    <name type="scientific">Drosophila grimshawi</name>
    <name type="common">Hawaiian fruit fly</name>
    <name type="synonym">Idiomyia grimshawi</name>
    <dbReference type="NCBI Taxonomy" id="7222"/>
    <lineage>
        <taxon>Eukaryota</taxon>
        <taxon>Metazoa</taxon>
        <taxon>Ecdysozoa</taxon>
        <taxon>Arthropoda</taxon>
        <taxon>Hexapoda</taxon>
        <taxon>Insecta</taxon>
        <taxon>Pterygota</taxon>
        <taxon>Neoptera</taxon>
        <taxon>Endopterygota</taxon>
        <taxon>Diptera</taxon>
        <taxon>Brachycera</taxon>
        <taxon>Muscomorpha</taxon>
        <taxon>Ephydroidea</taxon>
        <taxon>Drosophilidae</taxon>
        <taxon>Drosophila</taxon>
        <taxon>Hawaiian Drosophila</taxon>
    </lineage>
</organism>
<sequence length="80" mass="8685">MTVALKSHEEHAARVASVSLGLVLLIVIPSLLLVVCGANYWIRERIAREEAGAAAALLPKRPKLRRREGNEGIVNEMGAE</sequence>
<evidence type="ECO:0000313" key="3">
    <source>
        <dbReference type="Proteomes" id="UP000001070"/>
    </source>
</evidence>
<dbReference type="InParanoid" id="B4JYP9"/>
<evidence type="ECO:0000313" key="2">
    <source>
        <dbReference type="EMBL" id="EDV90811.1"/>
    </source>
</evidence>
<keyword evidence="1" id="KW-0812">Transmembrane</keyword>
<reference evidence="2 3" key="1">
    <citation type="journal article" date="2007" name="Nature">
        <title>Evolution of genes and genomes on the Drosophila phylogeny.</title>
        <authorList>
            <consortium name="Drosophila 12 Genomes Consortium"/>
            <person name="Clark A.G."/>
            <person name="Eisen M.B."/>
            <person name="Smith D.R."/>
            <person name="Bergman C.M."/>
            <person name="Oliver B."/>
            <person name="Markow T.A."/>
            <person name="Kaufman T.C."/>
            <person name="Kellis M."/>
            <person name="Gelbart W."/>
            <person name="Iyer V.N."/>
            <person name="Pollard D.A."/>
            <person name="Sackton T.B."/>
            <person name="Larracuente A.M."/>
            <person name="Singh N.D."/>
            <person name="Abad J.P."/>
            <person name="Abt D.N."/>
            <person name="Adryan B."/>
            <person name="Aguade M."/>
            <person name="Akashi H."/>
            <person name="Anderson W.W."/>
            <person name="Aquadro C.F."/>
            <person name="Ardell D.H."/>
            <person name="Arguello R."/>
            <person name="Artieri C.G."/>
            <person name="Barbash D.A."/>
            <person name="Barker D."/>
            <person name="Barsanti P."/>
            <person name="Batterham P."/>
            <person name="Batzoglou S."/>
            <person name="Begun D."/>
            <person name="Bhutkar A."/>
            <person name="Blanco E."/>
            <person name="Bosak S.A."/>
            <person name="Bradley R.K."/>
            <person name="Brand A.D."/>
            <person name="Brent M.R."/>
            <person name="Brooks A.N."/>
            <person name="Brown R.H."/>
            <person name="Butlin R.K."/>
            <person name="Caggese C."/>
            <person name="Calvi B.R."/>
            <person name="Bernardo de Carvalho A."/>
            <person name="Caspi A."/>
            <person name="Castrezana S."/>
            <person name="Celniker S.E."/>
            <person name="Chang J.L."/>
            <person name="Chapple C."/>
            <person name="Chatterji S."/>
            <person name="Chinwalla A."/>
            <person name="Civetta A."/>
            <person name="Clifton S.W."/>
            <person name="Comeron J.M."/>
            <person name="Costello J.C."/>
            <person name="Coyne J.A."/>
            <person name="Daub J."/>
            <person name="David R.G."/>
            <person name="Delcher A.L."/>
            <person name="Delehaunty K."/>
            <person name="Do C.B."/>
            <person name="Ebling H."/>
            <person name="Edwards K."/>
            <person name="Eickbush T."/>
            <person name="Evans J.D."/>
            <person name="Filipski A."/>
            <person name="Findeiss S."/>
            <person name="Freyhult E."/>
            <person name="Fulton L."/>
            <person name="Fulton R."/>
            <person name="Garcia A.C."/>
            <person name="Gardiner A."/>
            <person name="Garfield D.A."/>
            <person name="Garvin B.E."/>
            <person name="Gibson G."/>
            <person name="Gilbert D."/>
            <person name="Gnerre S."/>
            <person name="Godfrey J."/>
            <person name="Good R."/>
            <person name="Gotea V."/>
            <person name="Gravely B."/>
            <person name="Greenberg A.J."/>
            <person name="Griffiths-Jones S."/>
            <person name="Gross S."/>
            <person name="Guigo R."/>
            <person name="Gustafson E.A."/>
            <person name="Haerty W."/>
            <person name="Hahn M.W."/>
            <person name="Halligan D.L."/>
            <person name="Halpern A.L."/>
            <person name="Halter G.M."/>
            <person name="Han M.V."/>
            <person name="Heger A."/>
            <person name="Hillier L."/>
            <person name="Hinrichs A.S."/>
            <person name="Holmes I."/>
            <person name="Hoskins R.A."/>
            <person name="Hubisz M.J."/>
            <person name="Hultmark D."/>
            <person name="Huntley M.A."/>
            <person name="Jaffe D.B."/>
            <person name="Jagadeeshan S."/>
            <person name="Jeck W.R."/>
            <person name="Johnson J."/>
            <person name="Jones C.D."/>
            <person name="Jordan W.C."/>
            <person name="Karpen G.H."/>
            <person name="Kataoka E."/>
            <person name="Keightley P.D."/>
            <person name="Kheradpour P."/>
            <person name="Kirkness E.F."/>
            <person name="Koerich L.B."/>
            <person name="Kristiansen K."/>
            <person name="Kudrna D."/>
            <person name="Kulathinal R.J."/>
            <person name="Kumar S."/>
            <person name="Kwok R."/>
            <person name="Lander E."/>
            <person name="Langley C.H."/>
            <person name="Lapoint R."/>
            <person name="Lazzaro B.P."/>
            <person name="Lee S.J."/>
            <person name="Levesque L."/>
            <person name="Li R."/>
            <person name="Lin C.F."/>
            <person name="Lin M.F."/>
            <person name="Lindblad-Toh K."/>
            <person name="Llopart A."/>
            <person name="Long M."/>
            <person name="Low L."/>
            <person name="Lozovsky E."/>
            <person name="Lu J."/>
            <person name="Luo M."/>
            <person name="Machado C.A."/>
            <person name="Makalowski W."/>
            <person name="Marzo M."/>
            <person name="Matsuda M."/>
            <person name="Matzkin L."/>
            <person name="McAllister B."/>
            <person name="McBride C.S."/>
            <person name="McKernan B."/>
            <person name="McKernan K."/>
            <person name="Mendez-Lago M."/>
            <person name="Minx P."/>
            <person name="Mollenhauer M.U."/>
            <person name="Montooth K."/>
            <person name="Mount S.M."/>
            <person name="Mu X."/>
            <person name="Myers E."/>
            <person name="Negre B."/>
            <person name="Newfeld S."/>
            <person name="Nielsen R."/>
            <person name="Noor M.A."/>
            <person name="O'Grady P."/>
            <person name="Pachter L."/>
            <person name="Papaceit M."/>
            <person name="Parisi M.J."/>
            <person name="Parisi M."/>
            <person name="Parts L."/>
            <person name="Pedersen J.S."/>
            <person name="Pesole G."/>
            <person name="Phillippy A.M."/>
            <person name="Ponting C.P."/>
            <person name="Pop M."/>
            <person name="Porcelli D."/>
            <person name="Powell J.R."/>
            <person name="Prohaska S."/>
            <person name="Pruitt K."/>
            <person name="Puig M."/>
            <person name="Quesneville H."/>
            <person name="Ram K.R."/>
            <person name="Rand D."/>
            <person name="Rasmussen M.D."/>
            <person name="Reed L.K."/>
            <person name="Reenan R."/>
            <person name="Reily A."/>
            <person name="Remington K.A."/>
            <person name="Rieger T.T."/>
            <person name="Ritchie M.G."/>
            <person name="Robin C."/>
            <person name="Rogers Y.H."/>
            <person name="Rohde C."/>
            <person name="Rozas J."/>
            <person name="Rubenfield M.J."/>
            <person name="Ruiz A."/>
            <person name="Russo S."/>
            <person name="Salzberg S.L."/>
            <person name="Sanchez-Gracia A."/>
            <person name="Saranga D.J."/>
            <person name="Sato H."/>
            <person name="Schaeffer S.W."/>
            <person name="Schatz M.C."/>
            <person name="Schlenke T."/>
            <person name="Schwartz R."/>
            <person name="Segarra C."/>
            <person name="Singh R.S."/>
            <person name="Sirot L."/>
            <person name="Sirota M."/>
            <person name="Sisneros N.B."/>
            <person name="Smith C.D."/>
            <person name="Smith T.F."/>
            <person name="Spieth J."/>
            <person name="Stage D.E."/>
            <person name="Stark A."/>
            <person name="Stephan W."/>
            <person name="Strausberg R.L."/>
            <person name="Strempel S."/>
            <person name="Sturgill D."/>
            <person name="Sutton G."/>
            <person name="Sutton G.G."/>
            <person name="Tao W."/>
            <person name="Teichmann S."/>
            <person name="Tobari Y.N."/>
            <person name="Tomimura Y."/>
            <person name="Tsolas J.M."/>
            <person name="Valente V.L."/>
            <person name="Venter E."/>
            <person name="Venter J.C."/>
            <person name="Vicario S."/>
            <person name="Vieira F.G."/>
            <person name="Vilella A.J."/>
            <person name="Villasante A."/>
            <person name="Walenz B."/>
            <person name="Wang J."/>
            <person name="Wasserman M."/>
            <person name="Watts T."/>
            <person name="Wilson D."/>
            <person name="Wilson R.K."/>
            <person name="Wing R.A."/>
            <person name="Wolfner M.F."/>
            <person name="Wong A."/>
            <person name="Wong G.K."/>
            <person name="Wu C.I."/>
            <person name="Wu G."/>
            <person name="Yamamoto D."/>
            <person name="Yang H.P."/>
            <person name="Yang S.P."/>
            <person name="Yorke J.A."/>
            <person name="Yoshida K."/>
            <person name="Zdobnov E."/>
            <person name="Zhang P."/>
            <person name="Zhang Y."/>
            <person name="Zimin A.V."/>
            <person name="Baldwin J."/>
            <person name="Abdouelleil A."/>
            <person name="Abdulkadir J."/>
            <person name="Abebe A."/>
            <person name="Abera B."/>
            <person name="Abreu J."/>
            <person name="Acer S.C."/>
            <person name="Aftuck L."/>
            <person name="Alexander A."/>
            <person name="An P."/>
            <person name="Anderson E."/>
            <person name="Anderson S."/>
            <person name="Arachi H."/>
            <person name="Azer M."/>
            <person name="Bachantsang P."/>
            <person name="Barry A."/>
            <person name="Bayul T."/>
            <person name="Berlin A."/>
            <person name="Bessette D."/>
            <person name="Bloom T."/>
            <person name="Blye J."/>
            <person name="Boguslavskiy L."/>
            <person name="Bonnet C."/>
            <person name="Boukhgalter B."/>
            <person name="Bourzgui I."/>
            <person name="Brown A."/>
            <person name="Cahill P."/>
            <person name="Channer S."/>
            <person name="Cheshatsang Y."/>
            <person name="Chuda L."/>
            <person name="Citroen M."/>
            <person name="Collymore A."/>
            <person name="Cooke P."/>
            <person name="Costello M."/>
            <person name="D'Aco K."/>
            <person name="Daza R."/>
            <person name="De Haan G."/>
            <person name="DeGray S."/>
            <person name="DeMaso C."/>
            <person name="Dhargay N."/>
            <person name="Dooley K."/>
            <person name="Dooley E."/>
            <person name="Doricent M."/>
            <person name="Dorje P."/>
            <person name="Dorjee K."/>
            <person name="Dupes A."/>
            <person name="Elong R."/>
            <person name="Falk J."/>
            <person name="Farina A."/>
            <person name="Faro S."/>
            <person name="Ferguson D."/>
            <person name="Fisher S."/>
            <person name="Foley C.D."/>
            <person name="Franke A."/>
            <person name="Friedrich D."/>
            <person name="Gadbois L."/>
            <person name="Gearin G."/>
            <person name="Gearin C.R."/>
            <person name="Giannoukos G."/>
            <person name="Goode T."/>
            <person name="Graham J."/>
            <person name="Grandbois E."/>
            <person name="Grewal S."/>
            <person name="Gyaltsen K."/>
            <person name="Hafez N."/>
            <person name="Hagos B."/>
            <person name="Hall J."/>
            <person name="Henson C."/>
            <person name="Hollinger A."/>
            <person name="Honan T."/>
            <person name="Huard M.D."/>
            <person name="Hughes L."/>
            <person name="Hurhula B."/>
            <person name="Husby M.E."/>
            <person name="Kamat A."/>
            <person name="Kanga B."/>
            <person name="Kashin S."/>
            <person name="Khazanovich D."/>
            <person name="Kisner P."/>
            <person name="Lance K."/>
            <person name="Lara M."/>
            <person name="Lee W."/>
            <person name="Lennon N."/>
            <person name="Letendre F."/>
            <person name="LeVine R."/>
            <person name="Lipovsky A."/>
            <person name="Liu X."/>
            <person name="Liu J."/>
            <person name="Liu S."/>
            <person name="Lokyitsang T."/>
            <person name="Lokyitsang Y."/>
            <person name="Lubonja R."/>
            <person name="Lui A."/>
            <person name="MacDonald P."/>
            <person name="Magnisalis V."/>
            <person name="Maru K."/>
            <person name="Matthews C."/>
            <person name="McCusker W."/>
            <person name="McDonough S."/>
            <person name="Mehta T."/>
            <person name="Meldrim J."/>
            <person name="Meneus L."/>
            <person name="Mihai O."/>
            <person name="Mihalev A."/>
            <person name="Mihova T."/>
            <person name="Mittelman R."/>
            <person name="Mlenga V."/>
            <person name="Montmayeur A."/>
            <person name="Mulrain L."/>
            <person name="Navidi A."/>
            <person name="Naylor J."/>
            <person name="Negash T."/>
            <person name="Nguyen T."/>
            <person name="Nguyen N."/>
            <person name="Nicol R."/>
            <person name="Norbu C."/>
            <person name="Norbu N."/>
            <person name="Novod N."/>
            <person name="O'Neill B."/>
            <person name="Osman S."/>
            <person name="Markiewicz E."/>
            <person name="Oyono O.L."/>
            <person name="Patti C."/>
            <person name="Phunkhang P."/>
            <person name="Pierre F."/>
            <person name="Priest M."/>
            <person name="Raghuraman S."/>
            <person name="Rege F."/>
            <person name="Reyes R."/>
            <person name="Rise C."/>
            <person name="Rogov P."/>
            <person name="Ross K."/>
            <person name="Ryan E."/>
            <person name="Settipalli S."/>
            <person name="Shea T."/>
            <person name="Sherpa N."/>
            <person name="Shi L."/>
            <person name="Shih D."/>
            <person name="Sparrow T."/>
            <person name="Spaulding J."/>
            <person name="Stalker J."/>
            <person name="Stange-Thomann N."/>
            <person name="Stavropoulos S."/>
            <person name="Stone C."/>
            <person name="Strader C."/>
            <person name="Tesfaye S."/>
            <person name="Thomson T."/>
            <person name="Thoulutsang Y."/>
            <person name="Thoulutsang D."/>
            <person name="Topham K."/>
            <person name="Topping I."/>
            <person name="Tsamla T."/>
            <person name="Vassiliev H."/>
            <person name="Vo A."/>
            <person name="Wangchuk T."/>
            <person name="Wangdi T."/>
            <person name="Weiand M."/>
            <person name="Wilkinson J."/>
            <person name="Wilson A."/>
            <person name="Yadav S."/>
            <person name="Young G."/>
            <person name="Yu Q."/>
            <person name="Zembek L."/>
            <person name="Zhong D."/>
            <person name="Zimmer A."/>
            <person name="Zwirko Z."/>
            <person name="Jaffe D.B."/>
            <person name="Alvarez P."/>
            <person name="Brockman W."/>
            <person name="Butler J."/>
            <person name="Chin C."/>
            <person name="Gnerre S."/>
            <person name="Grabherr M."/>
            <person name="Kleber M."/>
            <person name="Mauceli E."/>
            <person name="MacCallum I."/>
        </authorList>
    </citation>
    <scope>NUCLEOTIDE SEQUENCE [LARGE SCALE GENOMIC DNA]</scope>
    <source>
        <strain evidence="3">Tucson 15287-2541.00</strain>
    </source>
</reference>
<keyword evidence="1" id="KW-0472">Membrane</keyword>
<name>B4JYP9_DROGR</name>
<dbReference type="HOGENOM" id="CLU_2388580_0_0_1"/>
<keyword evidence="1" id="KW-1133">Transmembrane helix</keyword>
<feature type="transmembrane region" description="Helical" evidence="1">
    <location>
        <begin position="20"/>
        <end position="42"/>
    </location>
</feature>
<accession>B4JYP9</accession>
<dbReference type="eggNOG" id="ENOG502T998">
    <property type="taxonomic scope" value="Eukaryota"/>
</dbReference>
<dbReference type="Proteomes" id="UP000001070">
    <property type="component" value="Unassembled WGS sequence"/>
</dbReference>